<evidence type="ECO:0000313" key="9">
    <source>
        <dbReference type="EMBL" id="POR04127.1"/>
    </source>
</evidence>
<evidence type="ECO:0000256" key="7">
    <source>
        <dbReference type="SAM" id="MobiDB-lite"/>
    </source>
</evidence>
<dbReference type="RefSeq" id="WP_103679585.1">
    <property type="nucleotide sequence ID" value="NZ_LPWH01000049.1"/>
</dbReference>
<feature type="domain" description="GHMP kinase N-terminal" evidence="8">
    <location>
        <begin position="133"/>
        <end position="193"/>
    </location>
</feature>
<keyword evidence="5" id="KW-0418">Kinase</keyword>
<evidence type="ECO:0000313" key="10">
    <source>
        <dbReference type="Proteomes" id="UP000237350"/>
    </source>
</evidence>
<keyword evidence="3" id="KW-0808">Transferase</keyword>
<evidence type="ECO:0000256" key="4">
    <source>
        <dbReference type="ARBA" id="ARBA00022741"/>
    </source>
</evidence>
<reference evidence="10" key="1">
    <citation type="submission" date="2015-12" db="EMBL/GenBank/DDBJ databases">
        <authorList>
            <person name="Lodha T.D."/>
            <person name="Chintalapati S."/>
            <person name="Chintalapati V.R."/>
            <person name="Sravanthi T."/>
        </authorList>
    </citation>
    <scope>NUCLEOTIDE SEQUENCE [LARGE SCALE GENOMIC DNA]</scope>
    <source>
        <strain evidence="10">JC133</strain>
    </source>
</reference>
<evidence type="ECO:0000259" key="8">
    <source>
        <dbReference type="Pfam" id="PF00288"/>
    </source>
</evidence>
<dbReference type="InterPro" id="IPR006204">
    <property type="entry name" value="GHMP_kinase_N_dom"/>
</dbReference>
<keyword evidence="6" id="KW-0067">ATP-binding</keyword>
<gene>
    <name evidence="9" type="ORF">AU468_03910</name>
</gene>
<accession>A0A2S4JX67</accession>
<evidence type="ECO:0000256" key="3">
    <source>
        <dbReference type="ARBA" id="ARBA00022679"/>
    </source>
</evidence>
<keyword evidence="4" id="KW-0547">Nucleotide-binding</keyword>
<organism evidence="9 10">
    <name type="scientific">Alkalispirochaeta sphaeroplastigenens</name>
    <dbReference type="NCBI Taxonomy" id="1187066"/>
    <lineage>
        <taxon>Bacteria</taxon>
        <taxon>Pseudomonadati</taxon>
        <taxon>Spirochaetota</taxon>
        <taxon>Spirochaetia</taxon>
        <taxon>Spirochaetales</taxon>
        <taxon>Spirochaetaceae</taxon>
        <taxon>Alkalispirochaeta</taxon>
    </lineage>
</organism>
<evidence type="ECO:0000256" key="2">
    <source>
        <dbReference type="ARBA" id="ARBA00012958"/>
    </source>
</evidence>
<feature type="region of interest" description="Disordered" evidence="7">
    <location>
        <begin position="329"/>
        <end position="350"/>
    </location>
</feature>
<dbReference type="PANTHER" id="PTHR31814">
    <property type="match status" value="1"/>
</dbReference>
<dbReference type="GO" id="GO:0005524">
    <property type="term" value="F:ATP binding"/>
    <property type="evidence" value="ECO:0007669"/>
    <property type="project" value="UniProtKB-KW"/>
</dbReference>
<evidence type="ECO:0000256" key="5">
    <source>
        <dbReference type="ARBA" id="ARBA00022777"/>
    </source>
</evidence>
<dbReference type="GO" id="GO:0004631">
    <property type="term" value="F:phosphomevalonate kinase activity"/>
    <property type="evidence" value="ECO:0007669"/>
    <property type="project" value="UniProtKB-EC"/>
</dbReference>
<dbReference type="EMBL" id="LPWH01000049">
    <property type="protein sequence ID" value="POR04127.1"/>
    <property type="molecule type" value="Genomic_DNA"/>
</dbReference>
<dbReference type="SUPFAM" id="SSF54211">
    <property type="entry name" value="Ribosomal protein S5 domain 2-like"/>
    <property type="match status" value="1"/>
</dbReference>
<name>A0A2S4JX67_9SPIO</name>
<dbReference type="EC" id="2.7.4.2" evidence="2"/>
<evidence type="ECO:0000256" key="6">
    <source>
        <dbReference type="ARBA" id="ARBA00022840"/>
    </source>
</evidence>
<dbReference type="InterPro" id="IPR020568">
    <property type="entry name" value="Ribosomal_Su5_D2-typ_SF"/>
</dbReference>
<dbReference type="InterPro" id="IPR035102">
    <property type="entry name" value="Phosphomevalonate_kinase"/>
</dbReference>
<dbReference type="Pfam" id="PF00288">
    <property type="entry name" value="GHMP_kinases_N"/>
    <property type="match status" value="1"/>
</dbReference>
<sequence>MTYSVPASLLLAGEYALTRPGGEGIALAVAPRARASFQDDGGPRETAAFRRDILRGTPPLRVRAIQGSAGTALWPHDHLPVVQCVLTALMELLPREGQATAPVRDDYPVRDDCPPRTVTVDTSCFFSARGGVKQGLGSSAAATVLLVAALLHLIGLDPLKEIPLLFRIAHRAHRVLQGGRGSGYDLACSITGGTIRFRGGDPPGWTSLDLHTRWEAGGISLFSSASGSPVKSGPAVEAFTRAFPRGSVEAERFLERNNAIVGSLGRAESREALFSALAEARELSQQLGERIGVPAVAPLAGADDLWRAKTSGAGDEQIILFVAAAPGGDASPGGPRREALPGAGPREMVPLTVEPRGLIREEVSCEK</sequence>
<dbReference type="OrthoDB" id="370979at2"/>
<dbReference type="AlphaFoldDB" id="A0A2S4JX67"/>
<protein>
    <recommendedName>
        <fullName evidence="2">phosphomevalonate kinase</fullName>
        <ecNumber evidence="2">2.7.4.2</ecNumber>
    </recommendedName>
</protein>
<dbReference type="Gene3D" id="3.30.230.10">
    <property type="match status" value="1"/>
</dbReference>
<dbReference type="PANTHER" id="PTHR31814:SF2">
    <property type="entry name" value="PHOSPHOMEVALONATE KINASE"/>
    <property type="match status" value="1"/>
</dbReference>
<evidence type="ECO:0000256" key="1">
    <source>
        <dbReference type="ARBA" id="ARBA00005017"/>
    </source>
</evidence>
<comment type="caution">
    <text evidence="9">The sequence shown here is derived from an EMBL/GenBank/DDBJ whole genome shotgun (WGS) entry which is preliminary data.</text>
</comment>
<dbReference type="GO" id="GO:0019287">
    <property type="term" value="P:isopentenyl diphosphate biosynthetic process, mevalonate pathway"/>
    <property type="evidence" value="ECO:0007669"/>
    <property type="project" value="TreeGrafter"/>
</dbReference>
<proteinExistence type="predicted"/>
<comment type="pathway">
    <text evidence="1">Isoprenoid biosynthesis; isopentenyl diphosphate biosynthesis via mevalonate pathway; isopentenyl diphosphate from (R)-mevalonate: step 2/3.</text>
</comment>
<dbReference type="Proteomes" id="UP000237350">
    <property type="component" value="Unassembled WGS sequence"/>
</dbReference>
<dbReference type="InterPro" id="IPR014721">
    <property type="entry name" value="Ribsml_uS5_D2-typ_fold_subgr"/>
</dbReference>
<keyword evidence="10" id="KW-1185">Reference proteome</keyword>